<dbReference type="EMBL" id="JAVRER010000047">
    <property type="protein sequence ID" value="MDT0418514.1"/>
    <property type="molecule type" value="Genomic_DNA"/>
</dbReference>
<evidence type="ECO:0000256" key="2">
    <source>
        <dbReference type="SAM" id="MobiDB-lite"/>
    </source>
</evidence>
<comment type="similarity">
    <text evidence="1">Belongs to the ROK (NagC/XylR) family.</text>
</comment>
<feature type="region of interest" description="Disordered" evidence="2">
    <location>
        <begin position="1"/>
        <end position="30"/>
    </location>
</feature>
<sequence length="737" mass="76342">MSEARTYTTPGPTTGTTPPPPPTPPAASAAGFALTPADRTRLRGWARGSGARALRAQIVLDASAGTGVIDSARRLGVSRPTVTTWCRRYAAEGLAGLEHRPRSGRPSRVDEAALVARSLLPAPDGEAPLSVRALAARTGVSHTTLAAVRRRWGLGAGPGTAGLTVPADPPCPLRDLDLLAVRASHGHALFLLGEPPEGRPRPSRRATALVRDATAYVYGALDALDTAEGPEPPPESAPPAHDDLLEAVRARHPGRTLHALTLGPAPAPEGTRPHTLAPATRALSLLRVLLLAELARDPVALAAALTGPPAADVGAEGPLHWVRPPAPPTAQSAPRPAPRAFNQLALGSYNEKLVIESIREAGTLSRVEIAASTGLTPQAVSRITRNLLTSGLIVQDEGRSAGAGKPRIPLRLRPDAGYAVGIHLDPWMITAVAVDLCGQVVARRRMPLEAPRDPDWCLAQMAALAREAAAEVPDGGPVLGYGAALPGPLDRRAGVLLDPPLFEGWDRVDVGAKLSARLGSPVVVEKDATAAAIGERWLGAAERAEDFVYLYLGAGAGSGAFLNGDVHRGATGNAGELGELCAPRPRAAGDDDVPRSAEECAPISTTLARVRAAGLPVPRGEDAYPWVCARAAEGDPAVREVVDGVARVLARGAAGLVGLFDTELLIVGGPAVLPGVRARYLDVITAAVNTFPLAHHVRTVRVAPSHLGEEAAAVGAASSVFHATFTPSLKAGRRARN</sequence>
<gene>
    <name evidence="3" type="ORF">RM574_23810</name>
</gene>
<dbReference type="PANTHER" id="PTHR18964">
    <property type="entry name" value="ROK (REPRESSOR, ORF, KINASE) FAMILY"/>
    <property type="match status" value="1"/>
</dbReference>
<reference evidence="4" key="1">
    <citation type="submission" date="2023-07" db="EMBL/GenBank/DDBJ databases">
        <title>30 novel species of actinomycetes from the DSMZ collection.</title>
        <authorList>
            <person name="Nouioui I."/>
        </authorList>
    </citation>
    <scope>NUCLEOTIDE SEQUENCE [LARGE SCALE GENOMIC DNA]</scope>
    <source>
        <strain evidence="4">DSM 41982</strain>
    </source>
</reference>
<dbReference type="Pfam" id="PF13412">
    <property type="entry name" value="HTH_24"/>
    <property type="match status" value="1"/>
</dbReference>
<dbReference type="InterPro" id="IPR036390">
    <property type="entry name" value="WH_DNA-bd_sf"/>
</dbReference>
<evidence type="ECO:0000313" key="4">
    <source>
        <dbReference type="Proteomes" id="UP001183607"/>
    </source>
</evidence>
<dbReference type="SUPFAM" id="SSF46689">
    <property type="entry name" value="Homeodomain-like"/>
    <property type="match status" value="1"/>
</dbReference>
<comment type="caution">
    <text evidence="3">The sequence shown here is derived from an EMBL/GenBank/DDBJ whole genome shotgun (WGS) entry which is preliminary data.</text>
</comment>
<dbReference type="PANTHER" id="PTHR18964:SF173">
    <property type="entry name" value="GLUCOKINASE"/>
    <property type="match status" value="1"/>
</dbReference>
<dbReference type="Proteomes" id="UP001183607">
    <property type="component" value="Unassembled WGS sequence"/>
</dbReference>
<organism evidence="3 4">
    <name type="scientific">Streptomyces evansiae</name>
    <dbReference type="NCBI Taxonomy" id="3075535"/>
    <lineage>
        <taxon>Bacteria</taxon>
        <taxon>Bacillati</taxon>
        <taxon>Actinomycetota</taxon>
        <taxon>Actinomycetes</taxon>
        <taxon>Kitasatosporales</taxon>
        <taxon>Streptomycetaceae</taxon>
        <taxon>Streptomyces</taxon>
    </lineage>
</organism>
<protein>
    <submittedName>
        <fullName evidence="3">ROK family protein</fullName>
    </submittedName>
</protein>
<evidence type="ECO:0000313" key="3">
    <source>
        <dbReference type="EMBL" id="MDT0418514.1"/>
    </source>
</evidence>
<dbReference type="InterPro" id="IPR000600">
    <property type="entry name" value="ROK"/>
</dbReference>
<dbReference type="RefSeq" id="WP_311677495.1">
    <property type="nucleotide sequence ID" value="NZ_JAVRER010000047.1"/>
</dbReference>
<accession>A0ABD5EAS2</accession>
<feature type="compositionally biased region" description="Low complexity" evidence="2">
    <location>
        <begin position="1"/>
        <end position="16"/>
    </location>
</feature>
<dbReference type="SUPFAM" id="SSF46785">
    <property type="entry name" value="Winged helix' DNA-binding domain"/>
    <property type="match status" value="1"/>
</dbReference>
<dbReference type="Gene3D" id="3.30.420.40">
    <property type="match status" value="2"/>
</dbReference>
<dbReference type="InterPro" id="IPR009057">
    <property type="entry name" value="Homeodomain-like_sf"/>
</dbReference>
<dbReference type="InterPro" id="IPR043129">
    <property type="entry name" value="ATPase_NBD"/>
</dbReference>
<dbReference type="Gene3D" id="1.10.10.10">
    <property type="entry name" value="Winged helix-like DNA-binding domain superfamily/Winged helix DNA-binding domain"/>
    <property type="match status" value="1"/>
</dbReference>
<dbReference type="Pfam" id="PF13551">
    <property type="entry name" value="HTH_29"/>
    <property type="match status" value="1"/>
</dbReference>
<dbReference type="InterPro" id="IPR036388">
    <property type="entry name" value="WH-like_DNA-bd_sf"/>
</dbReference>
<dbReference type="AlphaFoldDB" id="A0ABD5EAS2"/>
<dbReference type="Pfam" id="PF00480">
    <property type="entry name" value="ROK"/>
    <property type="match status" value="1"/>
</dbReference>
<proteinExistence type="inferred from homology"/>
<evidence type="ECO:0000256" key="1">
    <source>
        <dbReference type="ARBA" id="ARBA00006479"/>
    </source>
</evidence>
<name>A0ABD5EAS2_9ACTN</name>
<dbReference type="SUPFAM" id="SSF53067">
    <property type="entry name" value="Actin-like ATPase domain"/>
    <property type="match status" value="1"/>
</dbReference>